<gene>
    <name evidence="15" type="ORF">GCM10010970_05060</name>
</gene>
<evidence type="ECO:0000256" key="1">
    <source>
        <dbReference type="ARBA" id="ARBA00004382"/>
    </source>
</evidence>
<keyword evidence="12" id="KW-0697">Rotamase</keyword>
<dbReference type="InterPro" id="IPR052029">
    <property type="entry name" value="PpiD_chaperone"/>
</dbReference>
<keyword evidence="4 13" id="KW-0812">Transmembrane</keyword>
<keyword evidence="5 13" id="KW-1133">Transmembrane helix</keyword>
<evidence type="ECO:0000256" key="9">
    <source>
        <dbReference type="ARBA" id="ARBA00038408"/>
    </source>
</evidence>
<comment type="subcellular location">
    <subcellularLocation>
        <location evidence="1">Cell inner membrane</location>
        <topology evidence="1">Single-pass type II membrane protein</topology>
        <orientation evidence="1">Periplasmic side</orientation>
    </subcellularLocation>
</comment>
<keyword evidence="8 12" id="KW-0413">Isomerase</keyword>
<evidence type="ECO:0000259" key="14">
    <source>
        <dbReference type="PROSITE" id="PS50198"/>
    </source>
</evidence>
<organism evidence="15 16">
    <name type="scientific">Silvimonas iriomotensis</name>
    <dbReference type="NCBI Taxonomy" id="449662"/>
    <lineage>
        <taxon>Bacteria</taxon>
        <taxon>Pseudomonadati</taxon>
        <taxon>Pseudomonadota</taxon>
        <taxon>Betaproteobacteria</taxon>
        <taxon>Neisseriales</taxon>
        <taxon>Chitinibacteraceae</taxon>
        <taxon>Silvimonas</taxon>
    </lineage>
</organism>
<keyword evidence="16" id="KW-1185">Reference proteome</keyword>
<dbReference type="Gene3D" id="3.10.50.40">
    <property type="match status" value="1"/>
</dbReference>
<evidence type="ECO:0000313" key="15">
    <source>
        <dbReference type="EMBL" id="GGP18453.1"/>
    </source>
</evidence>
<dbReference type="SUPFAM" id="SSF54534">
    <property type="entry name" value="FKBP-like"/>
    <property type="match status" value="1"/>
</dbReference>
<evidence type="ECO:0000256" key="10">
    <source>
        <dbReference type="ARBA" id="ARBA00040743"/>
    </source>
</evidence>
<comment type="similarity">
    <text evidence="9">Belongs to the PpiD chaperone family.</text>
</comment>
<feature type="domain" description="PpiC" evidence="14">
    <location>
        <begin position="249"/>
        <end position="352"/>
    </location>
</feature>
<dbReference type="InterPro" id="IPR023058">
    <property type="entry name" value="PPIase_PpiC_CS"/>
</dbReference>
<dbReference type="GO" id="GO:0016853">
    <property type="term" value="F:isomerase activity"/>
    <property type="evidence" value="ECO:0007669"/>
    <property type="project" value="UniProtKB-KW"/>
</dbReference>
<dbReference type="Gene3D" id="1.10.4030.10">
    <property type="entry name" value="Porin chaperone SurA, peptide-binding domain"/>
    <property type="match status" value="1"/>
</dbReference>
<dbReference type="Pfam" id="PF13624">
    <property type="entry name" value="SurA_N_3"/>
    <property type="match status" value="1"/>
</dbReference>
<dbReference type="PANTHER" id="PTHR47529">
    <property type="entry name" value="PEPTIDYL-PROLYL CIS-TRANS ISOMERASE D"/>
    <property type="match status" value="1"/>
</dbReference>
<dbReference type="SUPFAM" id="SSF109998">
    <property type="entry name" value="Triger factor/SurA peptide-binding domain-like"/>
    <property type="match status" value="1"/>
</dbReference>
<feature type="transmembrane region" description="Helical" evidence="13">
    <location>
        <begin position="12"/>
        <end position="32"/>
    </location>
</feature>
<evidence type="ECO:0000256" key="2">
    <source>
        <dbReference type="ARBA" id="ARBA00022475"/>
    </source>
</evidence>
<dbReference type="EMBL" id="BMLX01000001">
    <property type="protein sequence ID" value="GGP18453.1"/>
    <property type="molecule type" value="Genomic_DNA"/>
</dbReference>
<evidence type="ECO:0000256" key="11">
    <source>
        <dbReference type="ARBA" id="ARBA00042775"/>
    </source>
</evidence>
<dbReference type="Proteomes" id="UP000637267">
    <property type="component" value="Unassembled WGS sequence"/>
</dbReference>
<dbReference type="PANTHER" id="PTHR47529:SF1">
    <property type="entry name" value="PERIPLASMIC CHAPERONE PPID"/>
    <property type="match status" value="1"/>
</dbReference>
<dbReference type="InterPro" id="IPR046357">
    <property type="entry name" value="PPIase_dom_sf"/>
</dbReference>
<dbReference type="Pfam" id="PF13616">
    <property type="entry name" value="Rotamase_3"/>
    <property type="match status" value="1"/>
</dbReference>
<dbReference type="PROSITE" id="PS50198">
    <property type="entry name" value="PPIC_PPIASE_2"/>
    <property type="match status" value="1"/>
</dbReference>
<evidence type="ECO:0000256" key="3">
    <source>
        <dbReference type="ARBA" id="ARBA00022519"/>
    </source>
</evidence>
<dbReference type="InterPro" id="IPR000297">
    <property type="entry name" value="PPIase_PpiC"/>
</dbReference>
<keyword evidence="3" id="KW-0997">Cell inner membrane</keyword>
<accession>A0ABQ2P4W2</accession>
<keyword evidence="6 13" id="KW-0472">Membrane</keyword>
<evidence type="ECO:0000256" key="4">
    <source>
        <dbReference type="ARBA" id="ARBA00022692"/>
    </source>
</evidence>
<evidence type="ECO:0000256" key="5">
    <source>
        <dbReference type="ARBA" id="ARBA00022989"/>
    </source>
</evidence>
<comment type="caution">
    <text evidence="15">The sequence shown here is derived from an EMBL/GenBank/DDBJ whole genome shotgun (WGS) entry which is preliminary data.</text>
</comment>
<evidence type="ECO:0000256" key="7">
    <source>
        <dbReference type="ARBA" id="ARBA00023186"/>
    </source>
</evidence>
<evidence type="ECO:0000256" key="8">
    <source>
        <dbReference type="ARBA" id="ARBA00023235"/>
    </source>
</evidence>
<keyword evidence="7" id="KW-0143">Chaperone</keyword>
<keyword evidence="2" id="KW-1003">Cell membrane</keyword>
<evidence type="ECO:0000313" key="16">
    <source>
        <dbReference type="Proteomes" id="UP000637267"/>
    </source>
</evidence>
<dbReference type="PROSITE" id="PS01096">
    <property type="entry name" value="PPIC_PPIASE_1"/>
    <property type="match status" value="1"/>
</dbReference>
<evidence type="ECO:0000256" key="12">
    <source>
        <dbReference type="PROSITE-ProRule" id="PRU00278"/>
    </source>
</evidence>
<protein>
    <recommendedName>
        <fullName evidence="10">Periplasmic chaperone PpiD</fullName>
    </recommendedName>
    <alternativeName>
        <fullName evidence="11">Periplasmic folding chaperone</fullName>
    </alternativeName>
</protein>
<dbReference type="InterPro" id="IPR027304">
    <property type="entry name" value="Trigger_fact/SurA_dom_sf"/>
</dbReference>
<reference evidence="16" key="1">
    <citation type="journal article" date="2019" name="Int. J. Syst. Evol. Microbiol.">
        <title>The Global Catalogue of Microorganisms (GCM) 10K type strain sequencing project: providing services to taxonomists for standard genome sequencing and annotation.</title>
        <authorList>
            <consortium name="The Broad Institute Genomics Platform"/>
            <consortium name="The Broad Institute Genome Sequencing Center for Infectious Disease"/>
            <person name="Wu L."/>
            <person name="Ma J."/>
        </authorList>
    </citation>
    <scope>NUCLEOTIDE SEQUENCE [LARGE SCALE GENOMIC DNA]</scope>
    <source>
        <strain evidence="16">CGMCC 1.8859</strain>
    </source>
</reference>
<proteinExistence type="inferred from homology"/>
<evidence type="ECO:0000256" key="6">
    <source>
        <dbReference type="ARBA" id="ARBA00023136"/>
    </source>
</evidence>
<evidence type="ECO:0000256" key="13">
    <source>
        <dbReference type="SAM" id="Phobius"/>
    </source>
</evidence>
<name>A0ABQ2P4W2_9NEIS</name>
<sequence>MFDLVQKNKTAAQLILGVVSLGLIVGFGLSSYTAMEGGPNWLAKVGGKTITEADVANATRGQYISDDQKPEVVQNLIRRQLILNQAQSLRLTPSAAQLRDAIAAIPAFQENGQFSATRYQEMLASTQRTPESFQQEVANDLASQQLVLPFAQASITSKTTVDHLIALLTEKREIAVAVLKPQDYMSQVTVSDAEVKQFYDQHQADLKAPEMVRVEYLVLSKAQLAAQQTVSDDEVQKYFDAHKSELAQGEEREASHILIQSPKTASAADRAAAKAKAENILKEVKANPARFAELAKANSDDPGSKDKGGDLGWNSRGRMVKAFDDAVFSLKQGEISNVVETEFGYHIIKLDGIRGTSLADLKPQIVEKLKNDKAQSLYQAQADKFNEVVYQQADSLKPAADQFKLTVQQSGWITRKGAQDPALNNAKLSDAIFSDDVLNKKHNTEAVEVSPGTLVSARVVEHKDAQVPPLATVAPDIQSRLKNEKAAKLVAADGAKKLAALQKGENVNVAWDAQTKEVARMSGDPSISADRMSALFAAPANKLPSYVGGDDVATGGYILYKVNKVLPQQEISPAMRAQLTRQIEGAYGEEALGNYLKSLQDGAKIEMRAVKAKDPQ</sequence>